<evidence type="ECO:0000259" key="1">
    <source>
        <dbReference type="Pfam" id="PF00561"/>
    </source>
</evidence>
<dbReference type="GO" id="GO:0003824">
    <property type="term" value="F:catalytic activity"/>
    <property type="evidence" value="ECO:0007669"/>
    <property type="project" value="UniProtKB-ARBA"/>
</dbReference>
<organism evidence="2 3">
    <name type="scientific">Actinomadura viridis</name>
    <dbReference type="NCBI Taxonomy" id="58110"/>
    <lineage>
        <taxon>Bacteria</taxon>
        <taxon>Bacillati</taxon>
        <taxon>Actinomycetota</taxon>
        <taxon>Actinomycetes</taxon>
        <taxon>Streptosporangiales</taxon>
        <taxon>Thermomonosporaceae</taxon>
        <taxon>Actinomadura</taxon>
    </lineage>
</organism>
<dbReference type="EMBL" id="JADOUA010000001">
    <property type="protein sequence ID" value="MBG6091618.1"/>
    <property type="molecule type" value="Genomic_DNA"/>
</dbReference>
<dbReference type="Proteomes" id="UP000614047">
    <property type="component" value="Unassembled WGS sequence"/>
</dbReference>
<sequence length="267" mass="28366">MIREVGTSLGTVTVAVTGEGPPLLLLHANPGCHRDYDAVVPALAQRYAVHAVDWPGYGASARPPEPPSAMAYARVLPEIVDGLGLDRVAVIGNSVGGYAAARLAIAHPDRVVALVLVNSGGFSTLNPATRGFIRVMGTEPAMRLMAGRLPRLYLRRRTPEVREMIARDAARRHDRGAHRVAAALWRSFAAPEHDLRPRAAAITAPTLLVWGTRDPMVGLDAAGVRRAIPGAAWRSMPTGHAPFAEAPGRFLGAVLPFLDEATAAVRA</sequence>
<reference evidence="2" key="1">
    <citation type="submission" date="2020-11" db="EMBL/GenBank/DDBJ databases">
        <title>Sequencing the genomes of 1000 actinobacteria strains.</title>
        <authorList>
            <person name="Klenk H.-P."/>
        </authorList>
    </citation>
    <scope>NUCLEOTIDE SEQUENCE</scope>
    <source>
        <strain evidence="2">DSM 43175</strain>
    </source>
</reference>
<gene>
    <name evidence="2" type="ORF">IW256_005731</name>
</gene>
<dbReference type="PRINTS" id="PR00111">
    <property type="entry name" value="ABHYDROLASE"/>
</dbReference>
<dbReference type="PANTHER" id="PTHR43798:SF33">
    <property type="entry name" value="HYDROLASE, PUTATIVE (AFU_ORTHOLOGUE AFUA_2G14860)-RELATED"/>
    <property type="match status" value="1"/>
</dbReference>
<dbReference type="InterPro" id="IPR029058">
    <property type="entry name" value="AB_hydrolase_fold"/>
</dbReference>
<evidence type="ECO:0000313" key="3">
    <source>
        <dbReference type="Proteomes" id="UP000614047"/>
    </source>
</evidence>
<proteinExistence type="predicted"/>
<dbReference type="AlphaFoldDB" id="A0A931DN55"/>
<dbReference type="InterPro" id="IPR050266">
    <property type="entry name" value="AB_hydrolase_sf"/>
</dbReference>
<dbReference type="Gene3D" id="3.40.50.1820">
    <property type="entry name" value="alpha/beta hydrolase"/>
    <property type="match status" value="1"/>
</dbReference>
<keyword evidence="3" id="KW-1185">Reference proteome</keyword>
<dbReference type="RefSeq" id="WP_197013911.1">
    <property type="nucleotide sequence ID" value="NZ_BAABES010000002.1"/>
</dbReference>
<name>A0A931DN55_9ACTN</name>
<dbReference type="SUPFAM" id="SSF53474">
    <property type="entry name" value="alpha/beta-Hydrolases"/>
    <property type="match status" value="1"/>
</dbReference>
<accession>A0A931DN55</accession>
<dbReference type="InterPro" id="IPR000073">
    <property type="entry name" value="AB_hydrolase_1"/>
</dbReference>
<dbReference type="PANTHER" id="PTHR43798">
    <property type="entry name" value="MONOACYLGLYCEROL LIPASE"/>
    <property type="match status" value="1"/>
</dbReference>
<comment type="caution">
    <text evidence="2">The sequence shown here is derived from an EMBL/GenBank/DDBJ whole genome shotgun (WGS) entry which is preliminary data.</text>
</comment>
<dbReference type="GO" id="GO:0016020">
    <property type="term" value="C:membrane"/>
    <property type="evidence" value="ECO:0007669"/>
    <property type="project" value="TreeGrafter"/>
</dbReference>
<protein>
    <submittedName>
        <fullName evidence="2">Pimeloyl-ACP methyl ester carboxylesterase</fullName>
    </submittedName>
</protein>
<evidence type="ECO:0000313" key="2">
    <source>
        <dbReference type="EMBL" id="MBG6091618.1"/>
    </source>
</evidence>
<feature type="domain" description="AB hydrolase-1" evidence="1">
    <location>
        <begin position="21"/>
        <end position="246"/>
    </location>
</feature>
<dbReference type="Pfam" id="PF00561">
    <property type="entry name" value="Abhydrolase_1"/>
    <property type="match status" value="1"/>
</dbReference>